<dbReference type="PANTHER" id="PTHR11766:SF0">
    <property type="entry name" value="TYROSINE--TRNA LIGASE, MITOCHONDRIAL"/>
    <property type="match status" value="1"/>
</dbReference>
<accession>A0A3D9HWL3</accession>
<feature type="binding site" evidence="9">
    <location>
        <position position="185"/>
    </location>
    <ligand>
        <name>L-tyrosine</name>
        <dbReference type="ChEBI" id="CHEBI:58315"/>
    </ligand>
</feature>
<dbReference type="GO" id="GO:0004831">
    <property type="term" value="F:tyrosine-tRNA ligase activity"/>
    <property type="evidence" value="ECO:0007669"/>
    <property type="project" value="UniProtKB-UniRule"/>
</dbReference>
<dbReference type="RefSeq" id="WP_115935503.1">
    <property type="nucleotide sequence ID" value="NZ_QRDW01000001.1"/>
</dbReference>
<comment type="similarity">
    <text evidence="9">Belongs to the class-I aminoacyl-tRNA synthetase family. TyrS type 1 subfamily.</text>
</comment>
<evidence type="ECO:0000256" key="8">
    <source>
        <dbReference type="ARBA" id="ARBA00048248"/>
    </source>
</evidence>
<dbReference type="PRINTS" id="PR01040">
    <property type="entry name" value="TRNASYNTHTYR"/>
</dbReference>
<feature type="binding site" evidence="9">
    <location>
        <position position="48"/>
    </location>
    <ligand>
        <name>L-tyrosine</name>
        <dbReference type="ChEBI" id="CHEBI:58315"/>
    </ligand>
</feature>
<comment type="subunit">
    <text evidence="9">Homodimer.</text>
</comment>
<evidence type="ECO:0000256" key="6">
    <source>
        <dbReference type="ARBA" id="ARBA00022917"/>
    </source>
</evidence>
<reference evidence="11 12" key="1">
    <citation type="submission" date="2018-07" db="EMBL/GenBank/DDBJ databases">
        <title>Genomic Encyclopedia of Type Strains, Phase III (KMG-III): the genomes of soil and plant-associated and newly described type strains.</title>
        <authorList>
            <person name="Whitman W."/>
        </authorList>
    </citation>
    <scope>NUCLEOTIDE SEQUENCE [LARGE SCALE GENOMIC DNA]</scope>
    <source>
        <strain evidence="11 12">CECT 8488</strain>
    </source>
</reference>
<evidence type="ECO:0000256" key="5">
    <source>
        <dbReference type="ARBA" id="ARBA00022884"/>
    </source>
</evidence>
<dbReference type="InterPro" id="IPR024088">
    <property type="entry name" value="Tyr-tRNA-ligase_bac-type"/>
</dbReference>
<feature type="binding site" evidence="9">
    <location>
        <position position="189"/>
    </location>
    <ligand>
        <name>L-tyrosine</name>
        <dbReference type="ChEBI" id="CHEBI:58315"/>
    </ligand>
</feature>
<dbReference type="InterPro" id="IPR002307">
    <property type="entry name" value="Tyr-tRNA-ligase"/>
</dbReference>
<keyword evidence="4 9" id="KW-0067">ATP-binding</keyword>
<feature type="short sequence motif" description="'HIGH' region" evidence="9">
    <location>
        <begin position="53"/>
        <end position="62"/>
    </location>
</feature>
<dbReference type="AlphaFoldDB" id="A0A3D9HWL3"/>
<feature type="binding site" evidence="9">
    <location>
        <position position="248"/>
    </location>
    <ligand>
        <name>ATP</name>
        <dbReference type="ChEBI" id="CHEBI:30616"/>
    </ligand>
</feature>
<dbReference type="Gene3D" id="1.10.240.10">
    <property type="entry name" value="Tyrosyl-Transfer RNA Synthetase"/>
    <property type="match status" value="1"/>
</dbReference>
<dbReference type="CDD" id="cd00805">
    <property type="entry name" value="TyrRS_core"/>
    <property type="match status" value="1"/>
</dbReference>
<dbReference type="HAMAP" id="MF_02006">
    <property type="entry name" value="Tyr_tRNA_synth_type1"/>
    <property type="match status" value="1"/>
</dbReference>
<comment type="catalytic activity">
    <reaction evidence="8 9">
        <text>tRNA(Tyr) + L-tyrosine + ATP = L-tyrosyl-tRNA(Tyr) + AMP + diphosphate + H(+)</text>
        <dbReference type="Rhea" id="RHEA:10220"/>
        <dbReference type="Rhea" id="RHEA-COMP:9706"/>
        <dbReference type="Rhea" id="RHEA-COMP:9707"/>
        <dbReference type="ChEBI" id="CHEBI:15378"/>
        <dbReference type="ChEBI" id="CHEBI:30616"/>
        <dbReference type="ChEBI" id="CHEBI:33019"/>
        <dbReference type="ChEBI" id="CHEBI:58315"/>
        <dbReference type="ChEBI" id="CHEBI:78442"/>
        <dbReference type="ChEBI" id="CHEBI:78536"/>
        <dbReference type="ChEBI" id="CHEBI:456215"/>
        <dbReference type="EC" id="6.1.1.1"/>
    </reaction>
</comment>
<evidence type="ECO:0000256" key="3">
    <source>
        <dbReference type="ARBA" id="ARBA00022741"/>
    </source>
</evidence>
<evidence type="ECO:0000313" key="12">
    <source>
        <dbReference type="Proteomes" id="UP000256845"/>
    </source>
</evidence>
<organism evidence="11 12">
    <name type="scientific">Aestuariispira insulae</name>
    <dbReference type="NCBI Taxonomy" id="1461337"/>
    <lineage>
        <taxon>Bacteria</taxon>
        <taxon>Pseudomonadati</taxon>
        <taxon>Pseudomonadota</taxon>
        <taxon>Alphaproteobacteria</taxon>
        <taxon>Rhodospirillales</taxon>
        <taxon>Kiloniellaceae</taxon>
        <taxon>Aestuariispira</taxon>
    </lineage>
</organism>
<keyword evidence="1 9" id="KW-0963">Cytoplasm</keyword>
<dbReference type="Gene3D" id="3.10.290.10">
    <property type="entry name" value="RNA-binding S4 domain"/>
    <property type="match status" value="1"/>
</dbReference>
<evidence type="ECO:0000313" key="11">
    <source>
        <dbReference type="EMBL" id="RED53805.1"/>
    </source>
</evidence>
<dbReference type="Gene3D" id="3.40.50.620">
    <property type="entry name" value="HUPs"/>
    <property type="match status" value="1"/>
</dbReference>
<sequence>MNNTQNSWPDWQPRSIAIKRLRPRTFIHQCTDIEGLDNALTEGPAPIYLGFDATADSLHVGSLVPVMMMRNLQRAGHKPIILVGGGTSRIGDPSFRKDSRPMLSDADIQRNIDGIRKVFGKFLTFGDGPTDAVLVNNAEWLDELNYIDMLRDIGRHFSINRMIGFDNVKTRLENQQNLSFLEFNYMILQAYDFLELHRRFGCVAQLGGSDQWANIINGVDLVRKITGKTVFGLTTPLLTTATGAKMGKTADGAVWVNDDRLPAFDYWQFWRNCADEDVGRFLRIFTDLNLETIEDLEALRGSEINSAKKVLASHATALNHGMEAALKAERAAQDVFEGSATGNDLPVINIDLDDSRNGLSLADLLVLSGLSKTKSEGRRLIRGGGARLDGSVISDEKAVLGPDILFAGSSLRLSAGRKRHALIQVG</sequence>
<keyword evidence="12" id="KW-1185">Reference proteome</keyword>
<feature type="short sequence motif" description="'KMSKS' region" evidence="9">
    <location>
        <begin position="245"/>
        <end position="249"/>
    </location>
</feature>
<name>A0A3D9HWL3_9PROT</name>
<dbReference type="OrthoDB" id="9804243at2"/>
<dbReference type="PROSITE" id="PS50889">
    <property type="entry name" value="S4"/>
    <property type="match status" value="1"/>
</dbReference>
<evidence type="ECO:0000256" key="4">
    <source>
        <dbReference type="ARBA" id="ARBA00022840"/>
    </source>
</evidence>
<keyword evidence="6 9" id="KW-0648">Protein biosynthesis</keyword>
<keyword evidence="2 9" id="KW-0436">Ligase</keyword>
<dbReference type="InterPro" id="IPR014729">
    <property type="entry name" value="Rossmann-like_a/b/a_fold"/>
</dbReference>
<proteinExistence type="inferred from homology"/>
<evidence type="ECO:0000256" key="9">
    <source>
        <dbReference type="HAMAP-Rule" id="MF_02006"/>
    </source>
</evidence>
<comment type="caution">
    <text evidence="11">The sequence shown here is derived from an EMBL/GenBank/DDBJ whole genome shotgun (WGS) entry which is preliminary data.</text>
</comment>
<protein>
    <recommendedName>
        <fullName evidence="9">Tyrosine--tRNA ligase</fullName>
        <ecNumber evidence="9">6.1.1.1</ecNumber>
    </recommendedName>
    <alternativeName>
        <fullName evidence="9">Tyrosyl-tRNA synthetase</fullName>
        <shortName evidence="9">TyrRS</shortName>
    </alternativeName>
</protein>
<dbReference type="EMBL" id="QRDW01000001">
    <property type="protein sequence ID" value="RED53805.1"/>
    <property type="molecule type" value="Genomic_DNA"/>
</dbReference>
<dbReference type="NCBIfam" id="TIGR00234">
    <property type="entry name" value="tyrS"/>
    <property type="match status" value="1"/>
</dbReference>
<evidence type="ECO:0000256" key="1">
    <source>
        <dbReference type="ARBA" id="ARBA00022490"/>
    </source>
</evidence>
<dbReference type="PANTHER" id="PTHR11766">
    <property type="entry name" value="TYROSYL-TRNA SYNTHETASE"/>
    <property type="match status" value="1"/>
</dbReference>
<comment type="function">
    <text evidence="9">Catalyzes the attachment of tyrosine to tRNA(Tyr) in a two-step reaction: tyrosine is first activated by ATP to form Tyr-AMP and then transferred to the acceptor end of tRNA(Tyr).</text>
</comment>
<dbReference type="InterPro" id="IPR002305">
    <property type="entry name" value="aa-tRNA-synth_Ic"/>
</dbReference>
<dbReference type="EC" id="6.1.1.1" evidence="9"/>
<dbReference type="GO" id="GO:0005829">
    <property type="term" value="C:cytosol"/>
    <property type="evidence" value="ECO:0007669"/>
    <property type="project" value="TreeGrafter"/>
</dbReference>
<dbReference type="InterPro" id="IPR036986">
    <property type="entry name" value="S4_RNA-bd_sf"/>
</dbReference>
<dbReference type="GO" id="GO:0003723">
    <property type="term" value="F:RNA binding"/>
    <property type="evidence" value="ECO:0007669"/>
    <property type="project" value="UniProtKB-KW"/>
</dbReference>
<evidence type="ECO:0000256" key="2">
    <source>
        <dbReference type="ARBA" id="ARBA00022598"/>
    </source>
</evidence>
<evidence type="ECO:0000256" key="10">
    <source>
        <dbReference type="PROSITE-ProRule" id="PRU00182"/>
    </source>
</evidence>
<keyword evidence="3 9" id="KW-0547">Nucleotide-binding</keyword>
<dbReference type="SUPFAM" id="SSF55174">
    <property type="entry name" value="Alpha-L RNA-binding motif"/>
    <property type="match status" value="1"/>
</dbReference>
<dbReference type="InterPro" id="IPR024107">
    <property type="entry name" value="Tyr-tRNA-ligase_bac_1"/>
</dbReference>
<dbReference type="FunFam" id="3.40.50.620:FF:000008">
    <property type="entry name" value="Tyrosine--tRNA ligase"/>
    <property type="match status" value="1"/>
</dbReference>
<comment type="subcellular location">
    <subcellularLocation>
        <location evidence="9">Cytoplasm</location>
    </subcellularLocation>
</comment>
<keyword evidence="7 9" id="KW-0030">Aminoacyl-tRNA synthetase</keyword>
<dbReference type="GO" id="GO:0005524">
    <property type="term" value="F:ATP binding"/>
    <property type="evidence" value="ECO:0007669"/>
    <property type="project" value="UniProtKB-UniRule"/>
</dbReference>
<dbReference type="GO" id="GO:0006437">
    <property type="term" value="P:tyrosyl-tRNA aminoacylation"/>
    <property type="evidence" value="ECO:0007669"/>
    <property type="project" value="UniProtKB-UniRule"/>
</dbReference>
<gene>
    <name evidence="9" type="primary">tyrS</name>
    <name evidence="11" type="ORF">DFP90_101604</name>
</gene>
<dbReference type="SUPFAM" id="SSF52374">
    <property type="entry name" value="Nucleotidylyl transferase"/>
    <property type="match status" value="1"/>
</dbReference>
<dbReference type="Pfam" id="PF00579">
    <property type="entry name" value="tRNA-synt_1b"/>
    <property type="match status" value="1"/>
</dbReference>
<dbReference type="Proteomes" id="UP000256845">
    <property type="component" value="Unassembled WGS sequence"/>
</dbReference>
<evidence type="ECO:0000256" key="7">
    <source>
        <dbReference type="ARBA" id="ARBA00023146"/>
    </source>
</evidence>
<keyword evidence="5 10" id="KW-0694">RNA-binding</keyword>